<organism evidence="2 3">
    <name type="scientific">Thermothielavioides terrestris</name>
    <dbReference type="NCBI Taxonomy" id="2587410"/>
    <lineage>
        <taxon>Eukaryota</taxon>
        <taxon>Fungi</taxon>
        <taxon>Dikarya</taxon>
        <taxon>Ascomycota</taxon>
        <taxon>Pezizomycotina</taxon>
        <taxon>Sordariomycetes</taxon>
        <taxon>Sordariomycetidae</taxon>
        <taxon>Sordariales</taxon>
        <taxon>Chaetomiaceae</taxon>
        <taxon>Thermothielavioides</taxon>
    </lineage>
</organism>
<accession>A0A3S4EYH5</accession>
<feature type="compositionally biased region" description="Basic and acidic residues" evidence="1">
    <location>
        <begin position="118"/>
        <end position="137"/>
    </location>
</feature>
<feature type="compositionally biased region" description="Low complexity" evidence="1">
    <location>
        <begin position="15"/>
        <end position="28"/>
    </location>
</feature>
<evidence type="ECO:0000256" key="1">
    <source>
        <dbReference type="SAM" id="MobiDB-lite"/>
    </source>
</evidence>
<evidence type="ECO:0000313" key="3">
    <source>
        <dbReference type="Proteomes" id="UP000289323"/>
    </source>
</evidence>
<evidence type="ECO:0000313" key="2">
    <source>
        <dbReference type="EMBL" id="SPQ19427.1"/>
    </source>
</evidence>
<dbReference type="AlphaFoldDB" id="A0A3S4EYH5"/>
<proteinExistence type="predicted"/>
<sequence length="137" mass="14202">MGNLCSTERERDAFAQPGRRLGAAPAARTSASVPTSAEQGPRKVGGPPQTLGGGAGSGAGQAAAAPGAAAAAADDAQRRAATAAEDRFQKSKPKKGKLQAQLDRQRAMTDAQVLRQAGETERRQRELDQSRSVLNHD</sequence>
<dbReference type="Proteomes" id="UP000289323">
    <property type="component" value="Unassembled WGS sequence"/>
</dbReference>
<gene>
    <name evidence="2" type="ORF">TT172_LOCUS1846</name>
</gene>
<reference evidence="2 3" key="1">
    <citation type="submission" date="2018-04" db="EMBL/GenBank/DDBJ databases">
        <authorList>
            <person name="Huttner S."/>
            <person name="Dainat J."/>
        </authorList>
    </citation>
    <scope>NUCLEOTIDE SEQUENCE [LARGE SCALE GENOMIC DNA]</scope>
</reference>
<protein>
    <submittedName>
        <fullName evidence="2">Ee5b2090-1124-4a65-b200-b39d0fb10b33</fullName>
    </submittedName>
</protein>
<feature type="compositionally biased region" description="Low complexity" evidence="1">
    <location>
        <begin position="60"/>
        <end position="83"/>
    </location>
</feature>
<name>A0A3S4EYH5_9PEZI</name>
<feature type="region of interest" description="Disordered" evidence="1">
    <location>
        <begin position="1"/>
        <end position="137"/>
    </location>
</feature>
<feature type="compositionally biased region" description="Polar residues" evidence="1">
    <location>
        <begin position="29"/>
        <end position="38"/>
    </location>
</feature>
<dbReference type="EMBL" id="OUUZ01000001">
    <property type="protein sequence ID" value="SPQ19427.1"/>
    <property type="molecule type" value="Genomic_DNA"/>
</dbReference>